<protein>
    <submittedName>
        <fullName evidence="2">Uncharacterized protein</fullName>
    </submittedName>
</protein>
<dbReference type="AlphaFoldDB" id="A0A0P7KK69"/>
<sequence length="316" mass="35502">MWLFIPPTDMTKFAASAFVPVSQDLILDCTLQNPDIELCVMSSETVSPRPLSWRGWRTRPWHQHFYGTISKPSMADRGAAEFISSLPVIPANRSRSQGCARAKTTRATYGRKSRGSRMRSARNGFSLKMSPAISPLASKTSAEIFREWAIGLQRASYQRRKSAGRIPARGSSFWPTPTFKGSGNRACIVGSPVGIQFKTDQNQTGTQVGIKNAASAWTLMWELMAAAGWQPQPFRSSHRFRVILLNGEKYSTDPLSLNPAFTDWMMGWPSGWTDPQQPVTEWSLWLRRMRTAFYELNWAAETRGDAGSRITLQQTK</sequence>
<keyword evidence="3" id="KW-1185">Reference proteome</keyword>
<name>A0A0P7KK69_9RHOB</name>
<comment type="caution">
    <text evidence="2">The sequence shown here is derived from an EMBL/GenBank/DDBJ whole genome shotgun (WGS) entry which is preliminary data.</text>
</comment>
<dbReference type="EMBL" id="LKBA01000004">
    <property type="protein sequence ID" value="KPN64241.1"/>
    <property type="molecule type" value="Genomic_DNA"/>
</dbReference>
<evidence type="ECO:0000313" key="2">
    <source>
        <dbReference type="EMBL" id="KPN64241.1"/>
    </source>
</evidence>
<gene>
    <name evidence="2" type="ORF">AKJ29_16530</name>
</gene>
<evidence type="ECO:0000256" key="1">
    <source>
        <dbReference type="SAM" id="MobiDB-lite"/>
    </source>
</evidence>
<reference evidence="2 3" key="1">
    <citation type="submission" date="2015-09" db="EMBL/GenBank/DDBJ databases">
        <title>Draft genome sequence of Aliiroseovarius crassostreae CV919-312TSm, the causative agent of Roseovarius Oyster Disease (formerly Juvenile Oyster Disease).</title>
        <authorList>
            <person name="Kessner L."/>
            <person name="Spinard E."/>
            <person name="Nelson D."/>
        </authorList>
    </citation>
    <scope>NUCLEOTIDE SEQUENCE [LARGE SCALE GENOMIC DNA]</scope>
    <source>
        <strain evidence="2 3">CV919-312</strain>
    </source>
</reference>
<organism evidence="2 3">
    <name type="scientific">Aliiroseovarius crassostreae</name>
    <dbReference type="NCBI Taxonomy" id="154981"/>
    <lineage>
        <taxon>Bacteria</taxon>
        <taxon>Pseudomonadati</taxon>
        <taxon>Pseudomonadota</taxon>
        <taxon>Alphaproteobacteria</taxon>
        <taxon>Rhodobacterales</taxon>
        <taxon>Paracoccaceae</taxon>
        <taxon>Aliiroseovarius</taxon>
    </lineage>
</organism>
<accession>A0A0P7KK69</accession>
<dbReference type="Proteomes" id="UP000050471">
    <property type="component" value="Unassembled WGS sequence"/>
</dbReference>
<feature type="region of interest" description="Disordered" evidence="1">
    <location>
        <begin position="94"/>
        <end position="115"/>
    </location>
</feature>
<proteinExistence type="predicted"/>
<dbReference type="STRING" id="154981.AKJ29_16530"/>
<evidence type="ECO:0000313" key="3">
    <source>
        <dbReference type="Proteomes" id="UP000050471"/>
    </source>
</evidence>